<dbReference type="Gene3D" id="3.30.70.270">
    <property type="match status" value="1"/>
</dbReference>
<dbReference type="CDD" id="cd01949">
    <property type="entry name" value="GGDEF"/>
    <property type="match status" value="1"/>
</dbReference>
<keyword evidence="2" id="KW-0902">Two-component regulatory system</keyword>
<dbReference type="InterPro" id="IPR035919">
    <property type="entry name" value="EAL_sf"/>
</dbReference>
<dbReference type="CDD" id="cd01948">
    <property type="entry name" value="EAL"/>
    <property type="match status" value="1"/>
</dbReference>
<evidence type="ECO:0000313" key="10">
    <source>
        <dbReference type="EMBL" id="MBK7417257.1"/>
    </source>
</evidence>
<feature type="domain" description="Response regulatory" evidence="7">
    <location>
        <begin position="9"/>
        <end position="125"/>
    </location>
</feature>
<dbReference type="InterPro" id="IPR000160">
    <property type="entry name" value="GGDEF_dom"/>
</dbReference>
<dbReference type="Gene3D" id="3.20.20.450">
    <property type="entry name" value="EAL domain"/>
    <property type="match status" value="1"/>
</dbReference>
<dbReference type="Pfam" id="PF00563">
    <property type="entry name" value="EAL"/>
    <property type="match status" value="1"/>
</dbReference>
<dbReference type="CDD" id="cd17574">
    <property type="entry name" value="REC_OmpR"/>
    <property type="match status" value="1"/>
</dbReference>
<sequence length="707" mass="78558">MNRSLDDSHILLVDDDAVLRMMAGQALRRAGFKVDEAGSGEEALAKLASKEVDLVLLDVMMPGIDGFEVCRRLRQAEFGRDLSIVMLTGLDDSDSIEKAYQVGASDFIPKPINWNLLIHRVRYNLRANFIRSRLVASQISLDGAQRLARMGSWEWWPDAGIFSCSDEFARLFGLAPEIRQSITPTILIETVDEGDRPSLRDARHMALSAGKNYQIRFRHTGSNGNKRVFQEDGHVLLASDTMSSSSEAITQDISEAVANEERVRFLSYHDQTTGLPNRQFFLEVAAHTLEQSRRNCGECALLFVDIDHFKDVNATFGNVQGDLILKTLAERIVNCVRASDLSGFAHTPEGIEVAARAGPDEFLILLSQLRRETDASTVADRVLQAIREPFVLDDQEIRLTASIGLALYPRDSDTLSNLVDHAEYAVSTARALGRDSYAFYNEEIGAVASAKIHREGELRQAMAGNQLLLHFQPKVDMASGRIIGAEALVRWQHPEKGLLYPGDFIPLAEECGLIVHMGHHIFSLACQQMRSWREQGVMPERLPIAVNLSALSFNEEGLIEQLIRCAEAHALPLDSICLELTETSLMQQIESTTQRLENLRIAGFRLALDDFGTGYSSLSYLKRFPIDQIKIDRSFVQDIITDPQDVAIVETIITLARKLGLEVVAEGVETVEQANLLNSMGCGTAQGYYFARPMPAAQLTLLLTAQK</sequence>
<evidence type="ECO:0000313" key="11">
    <source>
        <dbReference type="Proteomes" id="UP000739411"/>
    </source>
</evidence>
<dbReference type="SMART" id="SM00267">
    <property type="entry name" value="GGDEF"/>
    <property type="match status" value="1"/>
</dbReference>
<gene>
    <name evidence="10" type="ORF">IPJ38_21315</name>
</gene>
<feature type="modified residue" description="4-aspartylphosphate" evidence="6">
    <location>
        <position position="58"/>
    </location>
</feature>
<dbReference type="PROSITE" id="PS50883">
    <property type="entry name" value="EAL"/>
    <property type="match status" value="1"/>
</dbReference>
<dbReference type="SUPFAM" id="SSF55785">
    <property type="entry name" value="PYP-like sensor domain (PAS domain)"/>
    <property type="match status" value="1"/>
</dbReference>
<dbReference type="Pfam" id="PF00072">
    <property type="entry name" value="Response_reg"/>
    <property type="match status" value="1"/>
</dbReference>
<keyword evidence="1 6" id="KW-0597">Phosphoprotein</keyword>
<dbReference type="NCBIfam" id="TIGR00254">
    <property type="entry name" value="GGDEF"/>
    <property type="match status" value="1"/>
</dbReference>
<protein>
    <submittedName>
        <fullName evidence="10">EAL domain-containing protein</fullName>
    </submittedName>
</protein>
<evidence type="ECO:0000259" key="8">
    <source>
        <dbReference type="PROSITE" id="PS50883"/>
    </source>
</evidence>
<evidence type="ECO:0000256" key="2">
    <source>
        <dbReference type="ARBA" id="ARBA00023012"/>
    </source>
</evidence>
<name>A0A935MXK5_9RHOO</name>
<dbReference type="InterPro" id="IPR011006">
    <property type="entry name" value="CheY-like_superfamily"/>
</dbReference>
<dbReference type="FunFam" id="3.20.20.450:FF:000001">
    <property type="entry name" value="Cyclic di-GMP phosphodiesterase yahA"/>
    <property type="match status" value="1"/>
</dbReference>
<dbReference type="InterPro" id="IPR001789">
    <property type="entry name" value="Sig_transdc_resp-reg_receiver"/>
</dbReference>
<evidence type="ECO:0000256" key="5">
    <source>
        <dbReference type="ARBA" id="ARBA00023163"/>
    </source>
</evidence>
<evidence type="ECO:0000259" key="9">
    <source>
        <dbReference type="PROSITE" id="PS50887"/>
    </source>
</evidence>
<dbReference type="InterPro" id="IPR001633">
    <property type="entry name" value="EAL_dom"/>
</dbReference>
<dbReference type="SUPFAM" id="SSF52172">
    <property type="entry name" value="CheY-like"/>
    <property type="match status" value="1"/>
</dbReference>
<dbReference type="InterPro" id="IPR043128">
    <property type="entry name" value="Rev_trsase/Diguanyl_cyclase"/>
</dbReference>
<evidence type="ECO:0000256" key="1">
    <source>
        <dbReference type="ARBA" id="ARBA00022553"/>
    </source>
</evidence>
<dbReference type="GO" id="GO:0000160">
    <property type="term" value="P:phosphorelay signal transduction system"/>
    <property type="evidence" value="ECO:0007669"/>
    <property type="project" value="UniProtKB-KW"/>
</dbReference>
<dbReference type="InterPro" id="IPR035965">
    <property type="entry name" value="PAS-like_dom_sf"/>
</dbReference>
<keyword evidence="3" id="KW-0805">Transcription regulation</keyword>
<accession>A0A935MXK5</accession>
<dbReference type="InterPro" id="IPR052155">
    <property type="entry name" value="Biofilm_reg_signaling"/>
</dbReference>
<dbReference type="SMART" id="SM00052">
    <property type="entry name" value="EAL"/>
    <property type="match status" value="1"/>
</dbReference>
<feature type="domain" description="EAL" evidence="8">
    <location>
        <begin position="451"/>
        <end position="707"/>
    </location>
</feature>
<dbReference type="AlphaFoldDB" id="A0A935MXK5"/>
<evidence type="ECO:0000256" key="6">
    <source>
        <dbReference type="PROSITE-ProRule" id="PRU00169"/>
    </source>
</evidence>
<dbReference type="GO" id="GO:0003677">
    <property type="term" value="F:DNA binding"/>
    <property type="evidence" value="ECO:0007669"/>
    <property type="project" value="UniProtKB-KW"/>
</dbReference>
<reference evidence="10 11" key="1">
    <citation type="submission" date="2020-10" db="EMBL/GenBank/DDBJ databases">
        <title>Connecting structure to function with the recovery of over 1000 high-quality activated sludge metagenome-assembled genomes encoding full-length rRNA genes using long-read sequencing.</title>
        <authorList>
            <person name="Singleton C.M."/>
            <person name="Petriglieri F."/>
            <person name="Kristensen J.M."/>
            <person name="Kirkegaard R.H."/>
            <person name="Michaelsen T.Y."/>
            <person name="Andersen M.H."/>
            <person name="Karst S.M."/>
            <person name="Dueholm M.S."/>
            <person name="Nielsen P.H."/>
            <person name="Albertsen M."/>
        </authorList>
    </citation>
    <scope>NUCLEOTIDE SEQUENCE [LARGE SCALE GENOMIC DNA]</scope>
    <source>
        <strain evidence="10">EsbW_18-Q3-R4-48_BATAC.463</strain>
    </source>
</reference>
<dbReference type="Proteomes" id="UP000739411">
    <property type="component" value="Unassembled WGS sequence"/>
</dbReference>
<evidence type="ECO:0000256" key="4">
    <source>
        <dbReference type="ARBA" id="ARBA00023125"/>
    </source>
</evidence>
<dbReference type="Pfam" id="PF00990">
    <property type="entry name" value="GGDEF"/>
    <property type="match status" value="1"/>
</dbReference>
<keyword evidence="4" id="KW-0238">DNA-binding</keyword>
<comment type="caution">
    <text evidence="10">The sequence shown here is derived from an EMBL/GenBank/DDBJ whole genome shotgun (WGS) entry which is preliminary data.</text>
</comment>
<dbReference type="PROSITE" id="PS50110">
    <property type="entry name" value="RESPONSE_REGULATORY"/>
    <property type="match status" value="1"/>
</dbReference>
<feature type="domain" description="GGDEF" evidence="9">
    <location>
        <begin position="297"/>
        <end position="442"/>
    </location>
</feature>
<dbReference type="FunFam" id="3.40.50.2300:FF:000001">
    <property type="entry name" value="DNA-binding response regulator PhoB"/>
    <property type="match status" value="1"/>
</dbReference>
<dbReference type="PANTHER" id="PTHR44757:SF2">
    <property type="entry name" value="BIOFILM ARCHITECTURE MAINTENANCE PROTEIN MBAA"/>
    <property type="match status" value="1"/>
</dbReference>
<dbReference type="PANTHER" id="PTHR44757">
    <property type="entry name" value="DIGUANYLATE CYCLASE DGCP"/>
    <property type="match status" value="1"/>
</dbReference>
<evidence type="ECO:0000259" key="7">
    <source>
        <dbReference type="PROSITE" id="PS50110"/>
    </source>
</evidence>
<dbReference type="SMART" id="SM00448">
    <property type="entry name" value="REC"/>
    <property type="match status" value="1"/>
</dbReference>
<dbReference type="PROSITE" id="PS50887">
    <property type="entry name" value="GGDEF"/>
    <property type="match status" value="1"/>
</dbReference>
<proteinExistence type="predicted"/>
<dbReference type="InterPro" id="IPR029787">
    <property type="entry name" value="Nucleotide_cyclase"/>
</dbReference>
<dbReference type="Gene3D" id="3.40.50.2300">
    <property type="match status" value="1"/>
</dbReference>
<evidence type="ECO:0000256" key="3">
    <source>
        <dbReference type="ARBA" id="ARBA00023015"/>
    </source>
</evidence>
<dbReference type="Gene3D" id="3.30.450.20">
    <property type="entry name" value="PAS domain"/>
    <property type="match status" value="1"/>
</dbReference>
<dbReference type="SUPFAM" id="SSF55073">
    <property type="entry name" value="Nucleotide cyclase"/>
    <property type="match status" value="1"/>
</dbReference>
<organism evidence="10 11">
    <name type="scientific">Candidatus Dechloromonas phosphorivorans</name>
    <dbReference type="NCBI Taxonomy" id="2899244"/>
    <lineage>
        <taxon>Bacteria</taxon>
        <taxon>Pseudomonadati</taxon>
        <taxon>Pseudomonadota</taxon>
        <taxon>Betaproteobacteria</taxon>
        <taxon>Rhodocyclales</taxon>
        <taxon>Azonexaceae</taxon>
        <taxon>Dechloromonas</taxon>
    </lineage>
</organism>
<keyword evidence="5" id="KW-0804">Transcription</keyword>
<dbReference type="EMBL" id="JADJMS010000049">
    <property type="protein sequence ID" value="MBK7417257.1"/>
    <property type="molecule type" value="Genomic_DNA"/>
</dbReference>
<dbReference type="SUPFAM" id="SSF141868">
    <property type="entry name" value="EAL domain-like"/>
    <property type="match status" value="1"/>
</dbReference>